<organism evidence="2 3">
    <name type="scientific">Massilia genomosp. 1</name>
    <dbReference type="NCBI Taxonomy" id="2609280"/>
    <lineage>
        <taxon>Bacteria</taxon>
        <taxon>Pseudomonadati</taxon>
        <taxon>Pseudomonadota</taxon>
        <taxon>Betaproteobacteria</taxon>
        <taxon>Burkholderiales</taxon>
        <taxon>Oxalobacteraceae</taxon>
        <taxon>Telluria group</taxon>
        <taxon>Massilia</taxon>
    </lineage>
</organism>
<gene>
    <name evidence="2" type="ORF">F1735_10025</name>
</gene>
<reference evidence="2 3" key="1">
    <citation type="submission" date="2019-10" db="EMBL/GenBank/DDBJ databases">
        <title>Taxonomy of Antarctic Massilia spp.: description of Massilia rubra sp. nov., Massilia aquatica sp. nov., Massilia mucilaginosa sp. nov., Massilia frigida sp. nov. isolated from streams, lakes and regoliths.</title>
        <authorList>
            <person name="Holochova P."/>
            <person name="Sedlacek I."/>
            <person name="Kralova S."/>
            <person name="Maslanova I."/>
            <person name="Busse H.-J."/>
            <person name="Stankova E."/>
            <person name="Vrbovska V."/>
            <person name="Kovarovic V."/>
            <person name="Bartak M."/>
            <person name="Svec P."/>
            <person name="Pantucek R."/>
        </authorList>
    </citation>
    <scope>NUCLEOTIDE SEQUENCE [LARGE SCALE GENOMIC DNA]</scope>
    <source>
        <strain evidence="2 3">CCM 8694</strain>
    </source>
</reference>
<dbReference type="Gene3D" id="1.10.1220.10">
    <property type="entry name" value="Met repressor-like"/>
    <property type="match status" value="1"/>
</dbReference>
<proteinExistence type="predicted"/>
<keyword evidence="3" id="KW-1185">Reference proteome</keyword>
<accession>A0ABX0MIN2</accession>
<dbReference type="InterPro" id="IPR013321">
    <property type="entry name" value="Arc_rbn_hlx_hlx"/>
</dbReference>
<sequence length="90" mass="9703">MKTSPPSRAADQFVVRLPVGMRDRIAEEAKANNRSMNAEIVFRLVQSLEPANVGTTNDAQAAAIAEKLAAPTNRQTLESVVETLLKLGGR</sequence>
<dbReference type="Proteomes" id="UP000610594">
    <property type="component" value="Unassembled WGS sequence"/>
</dbReference>
<evidence type="ECO:0000313" key="3">
    <source>
        <dbReference type="Proteomes" id="UP000610594"/>
    </source>
</evidence>
<dbReference type="InterPro" id="IPR005569">
    <property type="entry name" value="Arc_DNA-bd_dom"/>
</dbReference>
<dbReference type="RefSeq" id="WP_167236805.1">
    <property type="nucleotide sequence ID" value="NZ_WHJF01000020.1"/>
</dbReference>
<evidence type="ECO:0000259" key="1">
    <source>
        <dbReference type="Pfam" id="PF03869"/>
    </source>
</evidence>
<evidence type="ECO:0000313" key="2">
    <source>
        <dbReference type="EMBL" id="NHZ62642.1"/>
    </source>
</evidence>
<name>A0ABX0MIN2_9BURK</name>
<comment type="caution">
    <text evidence="2">The sequence shown here is derived from an EMBL/GenBank/DDBJ whole genome shotgun (WGS) entry which is preliminary data.</text>
</comment>
<dbReference type="EMBL" id="WHJF01000020">
    <property type="protein sequence ID" value="NHZ62642.1"/>
    <property type="molecule type" value="Genomic_DNA"/>
</dbReference>
<dbReference type="Pfam" id="PF03869">
    <property type="entry name" value="Arc"/>
    <property type="match status" value="1"/>
</dbReference>
<feature type="domain" description="Arc-like DNA binding" evidence="1">
    <location>
        <begin position="7"/>
        <end position="49"/>
    </location>
</feature>
<keyword evidence="2" id="KW-0238">DNA-binding</keyword>
<dbReference type="InterPro" id="IPR010985">
    <property type="entry name" value="Ribbon_hlx_hlx"/>
</dbReference>
<dbReference type="SUPFAM" id="SSF47598">
    <property type="entry name" value="Ribbon-helix-helix"/>
    <property type="match status" value="1"/>
</dbReference>
<dbReference type="GO" id="GO:0003677">
    <property type="term" value="F:DNA binding"/>
    <property type="evidence" value="ECO:0007669"/>
    <property type="project" value="UniProtKB-KW"/>
</dbReference>
<protein>
    <submittedName>
        <fullName evidence="2">Arc family DNA-binding protein</fullName>
    </submittedName>
</protein>